<dbReference type="InterPro" id="IPR042213">
    <property type="entry name" value="NBD_C_sf"/>
</dbReference>
<keyword evidence="5" id="KW-0067">ATP-binding</keyword>
<feature type="domain" description="Four-carbon acid sugar kinase N-terminal" evidence="7">
    <location>
        <begin position="6"/>
        <end position="131"/>
    </location>
</feature>
<dbReference type="InterPro" id="IPR037051">
    <property type="entry name" value="4-carb_acid_sugar_kinase_N_sf"/>
</dbReference>
<keyword evidence="4" id="KW-0418">Kinase</keyword>
<dbReference type="InterPro" id="IPR031475">
    <property type="entry name" value="NBD_C"/>
</dbReference>
<evidence type="ECO:0000256" key="4">
    <source>
        <dbReference type="ARBA" id="ARBA00022777"/>
    </source>
</evidence>
<gene>
    <name evidence="9" type="ORF">AS026_17655</name>
</gene>
<evidence type="ECO:0000256" key="1">
    <source>
        <dbReference type="ARBA" id="ARBA00005715"/>
    </source>
</evidence>
<dbReference type="Pfam" id="PF17042">
    <property type="entry name" value="NBD_C"/>
    <property type="match status" value="1"/>
</dbReference>
<dbReference type="AlphaFoldDB" id="A0A109J8D0"/>
<dbReference type="RefSeq" id="WP_062374027.1">
    <property type="nucleotide sequence ID" value="NZ_LNCD01000123.1"/>
</dbReference>
<evidence type="ECO:0000256" key="6">
    <source>
        <dbReference type="ARBA" id="ARBA00023277"/>
    </source>
</evidence>
<keyword evidence="2" id="KW-0808">Transferase</keyword>
<comment type="similarity">
    <text evidence="1">Belongs to the four-carbon acid sugar kinase family.</text>
</comment>
<evidence type="ECO:0000259" key="7">
    <source>
        <dbReference type="Pfam" id="PF07005"/>
    </source>
</evidence>
<accession>A0A109J8D0</accession>
<dbReference type="GO" id="GO:0005524">
    <property type="term" value="F:ATP binding"/>
    <property type="evidence" value="ECO:0007669"/>
    <property type="project" value="UniProtKB-KW"/>
</dbReference>
<comment type="caution">
    <text evidence="9">The sequence shown here is derived from an EMBL/GenBank/DDBJ whole genome shotgun (WGS) entry which is preliminary data.</text>
</comment>
<dbReference type="EMBL" id="LNCD01000123">
    <property type="protein sequence ID" value="KWV44198.1"/>
    <property type="molecule type" value="Genomic_DNA"/>
</dbReference>
<proteinExistence type="inferred from homology"/>
<evidence type="ECO:0000259" key="8">
    <source>
        <dbReference type="Pfam" id="PF17042"/>
    </source>
</evidence>
<keyword evidence="6" id="KW-0119">Carbohydrate metabolism</keyword>
<reference evidence="9 10" key="1">
    <citation type="submission" date="2015-11" db="EMBL/GenBank/DDBJ databases">
        <title>Draft Genome Sequence of the Strain BR 10423 (Rhizobium sp.) isolated from nodules of Mimosa pudica.</title>
        <authorList>
            <person name="Barauna A.C."/>
            <person name="Zilli J.E."/>
            <person name="Simoes-Araujo J.L."/>
            <person name="Reis V.M."/>
            <person name="James E.K."/>
            <person name="Reis F.B.Jr."/>
            <person name="Rouws L.F."/>
            <person name="Passos S.R."/>
            <person name="Gois S.R."/>
        </authorList>
    </citation>
    <scope>NUCLEOTIDE SEQUENCE [LARGE SCALE GENOMIC DNA]</scope>
    <source>
        <strain evidence="9 10">BR10423</strain>
    </source>
</reference>
<dbReference type="InterPro" id="IPR010737">
    <property type="entry name" value="4-carb_acid_sugar_kinase_N"/>
</dbReference>
<evidence type="ECO:0000256" key="5">
    <source>
        <dbReference type="ARBA" id="ARBA00022840"/>
    </source>
</evidence>
<evidence type="ECO:0000313" key="10">
    <source>
        <dbReference type="Proteomes" id="UP000068164"/>
    </source>
</evidence>
<evidence type="ECO:0008006" key="11">
    <source>
        <dbReference type="Google" id="ProtNLM"/>
    </source>
</evidence>
<dbReference type="SUPFAM" id="SSF142764">
    <property type="entry name" value="YgbK-like"/>
    <property type="match status" value="1"/>
</dbReference>
<organism evidence="9 10">
    <name type="scientific">Rhizobium altiplani</name>
    <dbReference type="NCBI Taxonomy" id="1864509"/>
    <lineage>
        <taxon>Bacteria</taxon>
        <taxon>Pseudomonadati</taxon>
        <taxon>Pseudomonadota</taxon>
        <taxon>Alphaproteobacteria</taxon>
        <taxon>Hyphomicrobiales</taxon>
        <taxon>Rhizobiaceae</taxon>
        <taxon>Rhizobium/Agrobacterium group</taxon>
        <taxon>Rhizobium</taxon>
    </lineage>
</organism>
<evidence type="ECO:0000256" key="3">
    <source>
        <dbReference type="ARBA" id="ARBA00022741"/>
    </source>
</evidence>
<evidence type="ECO:0000313" key="9">
    <source>
        <dbReference type="EMBL" id="KWV44198.1"/>
    </source>
</evidence>
<dbReference type="Gene3D" id="3.40.50.10840">
    <property type="entry name" value="Putative sugar-binding, N-terminal domain"/>
    <property type="match status" value="1"/>
</dbReference>
<sequence>MTLKVAIIADDLTGALDTGTPFVDAGLSVAVAIDVGAISETLATGCEVVVVNTASRALPEEEAAGRVSAAAKALLAASPQIVLKKIDSRLKGNVAAESAALAASFGHEAIVVAPAIPDQERLTRNGHVVGRGVDRPLPIAELFDASDIEVLVRDAETDGDLDQVVEAHDWTNALAVGARGIGAALARKIGQPNRTSKAFAASSRTVFAFGSRDPITTAQMARLEGTECLAATIDAPMGAVPPEARFGLPILLRCTGEITSEAATVADRFAKGVKSAIEMTRPDMLMVGGGDTALAVFRALDIRVLRPQGEIEAGIPWFDVVTADGLLFRCAVKSGGFGNSDSLVRLIAQNQAA</sequence>
<feature type="domain" description="Four-carbon acid sugar kinase nucleotide binding" evidence="8">
    <location>
        <begin position="258"/>
        <end position="343"/>
    </location>
</feature>
<dbReference type="Pfam" id="PF07005">
    <property type="entry name" value="SBD_N"/>
    <property type="match status" value="1"/>
</dbReference>
<evidence type="ECO:0000256" key="2">
    <source>
        <dbReference type="ARBA" id="ARBA00022679"/>
    </source>
</evidence>
<keyword evidence="3" id="KW-0547">Nucleotide-binding</keyword>
<keyword evidence="10" id="KW-1185">Reference proteome</keyword>
<dbReference type="Gene3D" id="3.40.980.20">
    <property type="entry name" value="Four-carbon acid sugar kinase, nucleotide binding domain"/>
    <property type="match status" value="1"/>
</dbReference>
<dbReference type="GO" id="GO:0016301">
    <property type="term" value="F:kinase activity"/>
    <property type="evidence" value="ECO:0007669"/>
    <property type="project" value="UniProtKB-KW"/>
</dbReference>
<protein>
    <recommendedName>
        <fullName evidence="11">Hrp-dependent type III effector protein</fullName>
    </recommendedName>
</protein>
<dbReference type="Proteomes" id="UP000068164">
    <property type="component" value="Unassembled WGS sequence"/>
</dbReference>
<dbReference type="OrthoDB" id="9778478at2"/>
<name>A0A109J8D0_9HYPH</name>